<name>A0A1G8RBY0_9CLOT</name>
<dbReference type="RefSeq" id="WP_031577262.1">
    <property type="nucleotide sequence ID" value="NZ_FNDZ01000008.1"/>
</dbReference>
<reference evidence="2 3" key="1">
    <citation type="submission" date="2016-10" db="EMBL/GenBank/DDBJ databases">
        <authorList>
            <person name="de Groot N.N."/>
        </authorList>
    </citation>
    <scope>NUCLEOTIDE SEQUENCE [LARGE SCALE GENOMIC DNA]</scope>
    <source>
        <strain evidence="2 3">CGMCC 1.5058</strain>
    </source>
</reference>
<dbReference type="InterPro" id="IPR012505">
    <property type="entry name" value="YbbR"/>
</dbReference>
<dbReference type="AlphaFoldDB" id="A0A1G8RBY0"/>
<dbReference type="PANTHER" id="PTHR37804:SF1">
    <property type="entry name" value="CDAA REGULATORY PROTEIN CDAR"/>
    <property type="match status" value="1"/>
</dbReference>
<dbReference type="Gene3D" id="2.170.120.40">
    <property type="entry name" value="YbbR-like domain"/>
    <property type="match status" value="2"/>
</dbReference>
<keyword evidence="1" id="KW-0472">Membrane</keyword>
<dbReference type="PANTHER" id="PTHR37804">
    <property type="entry name" value="CDAA REGULATORY PROTEIN CDAR"/>
    <property type="match status" value="1"/>
</dbReference>
<keyword evidence="1" id="KW-0812">Transmembrane</keyword>
<evidence type="ECO:0000313" key="2">
    <source>
        <dbReference type="EMBL" id="SDJ14353.1"/>
    </source>
</evidence>
<gene>
    <name evidence="2" type="ORF">SAMN05421804_10848</name>
</gene>
<sequence>MAKQKGSDLLLKIVSLILSFSLWIYIINVENPIKTMKVYNVPVRLENLENITEQNLALLPNQDIMVTLTVKGPASEVYRSVASNFRVVANLDDLPLKAGINEVPIEITSYPADLDVTPSSNVKAIVYLDDYLEREVPIVSQFDAEAADGHYVAGTTFNPASVMVKGPAQYVNQVKALAARGQREGLEENYKEILSLVAIDEKDQVVNHVQFSPLYVEMNIEVFSTKSVPIVVDTAGEVPEGFELLSTSVAPATILIAGPDSLLNQISEISTEELNLSEINESGDHLKRLVIPEGIIAVEGNSSATVSLVLEAFETKTISKRVTTIGMGEGFSVTLSTNSVNIVVSGPQSALDEITEESITAEIDLTGLQPGEYELTPKIVLPVDMIEVSVNPLVISVTITVEGEEELPPEQTPAG</sequence>
<dbReference type="EMBL" id="FNDZ01000008">
    <property type="protein sequence ID" value="SDJ14353.1"/>
    <property type="molecule type" value="Genomic_DNA"/>
</dbReference>
<dbReference type="InterPro" id="IPR053154">
    <property type="entry name" value="c-di-AMP_regulator"/>
</dbReference>
<dbReference type="Gene3D" id="2.170.120.30">
    <property type="match status" value="2"/>
</dbReference>
<accession>A0A1G8RBY0</accession>
<proteinExistence type="predicted"/>
<dbReference type="Pfam" id="PF07949">
    <property type="entry name" value="YbbR"/>
    <property type="match status" value="2"/>
</dbReference>
<keyword evidence="1" id="KW-1133">Transmembrane helix</keyword>
<protein>
    <submittedName>
        <fullName evidence="2">YbbR domain-containing protein</fullName>
    </submittedName>
</protein>
<organism evidence="2 3">
    <name type="scientific">Proteiniclasticum ruminis</name>
    <dbReference type="NCBI Taxonomy" id="398199"/>
    <lineage>
        <taxon>Bacteria</taxon>
        <taxon>Bacillati</taxon>
        <taxon>Bacillota</taxon>
        <taxon>Clostridia</taxon>
        <taxon>Eubacteriales</taxon>
        <taxon>Clostridiaceae</taxon>
        <taxon>Proteiniclasticum</taxon>
    </lineage>
</organism>
<evidence type="ECO:0000256" key="1">
    <source>
        <dbReference type="SAM" id="Phobius"/>
    </source>
</evidence>
<dbReference type="Proteomes" id="UP000183255">
    <property type="component" value="Unassembled WGS sequence"/>
</dbReference>
<evidence type="ECO:0000313" key="3">
    <source>
        <dbReference type="Proteomes" id="UP000183255"/>
    </source>
</evidence>
<feature type="transmembrane region" description="Helical" evidence="1">
    <location>
        <begin position="9"/>
        <end position="27"/>
    </location>
</feature>